<dbReference type="EMBL" id="CM047739">
    <property type="protein sequence ID" value="KAJ0042838.1"/>
    <property type="molecule type" value="Genomic_DNA"/>
</dbReference>
<name>A0ACC0YW41_9ROSI</name>
<protein>
    <submittedName>
        <fullName evidence="1">Uncharacterized protein</fullName>
    </submittedName>
</protein>
<keyword evidence="2" id="KW-1185">Reference proteome</keyword>
<gene>
    <name evidence="1" type="ORF">Pint_18461</name>
</gene>
<dbReference type="Proteomes" id="UP001163603">
    <property type="component" value="Chromosome 4"/>
</dbReference>
<organism evidence="1 2">
    <name type="scientific">Pistacia integerrima</name>
    <dbReference type="NCBI Taxonomy" id="434235"/>
    <lineage>
        <taxon>Eukaryota</taxon>
        <taxon>Viridiplantae</taxon>
        <taxon>Streptophyta</taxon>
        <taxon>Embryophyta</taxon>
        <taxon>Tracheophyta</taxon>
        <taxon>Spermatophyta</taxon>
        <taxon>Magnoliopsida</taxon>
        <taxon>eudicotyledons</taxon>
        <taxon>Gunneridae</taxon>
        <taxon>Pentapetalae</taxon>
        <taxon>rosids</taxon>
        <taxon>malvids</taxon>
        <taxon>Sapindales</taxon>
        <taxon>Anacardiaceae</taxon>
        <taxon>Pistacia</taxon>
    </lineage>
</organism>
<evidence type="ECO:0000313" key="1">
    <source>
        <dbReference type="EMBL" id="KAJ0042838.1"/>
    </source>
</evidence>
<sequence length="126" mass="13504">MLFIYAFTFGSGIGTNNFSGPLPPELGNLTKLEKLYIDSSGVSGEIPSSFANIQSLAIVRLQGNSFEGPMPSSFSDLTSLTELRISDLPNGSSSSLAFLRDMNSLSTLELRNNNISDTIPSNMGDF</sequence>
<accession>A0ACC0YW41</accession>
<comment type="caution">
    <text evidence="1">The sequence shown here is derived from an EMBL/GenBank/DDBJ whole genome shotgun (WGS) entry which is preliminary data.</text>
</comment>
<proteinExistence type="predicted"/>
<reference evidence="2" key="1">
    <citation type="journal article" date="2023" name="G3 (Bethesda)">
        <title>Genome assembly and association tests identify interacting loci associated with vigor, precocity, and sex in interspecific pistachio rootstocks.</title>
        <authorList>
            <person name="Palmer W."/>
            <person name="Jacygrad E."/>
            <person name="Sagayaradj S."/>
            <person name="Cavanaugh K."/>
            <person name="Han R."/>
            <person name="Bertier L."/>
            <person name="Beede B."/>
            <person name="Kafkas S."/>
            <person name="Golino D."/>
            <person name="Preece J."/>
            <person name="Michelmore R."/>
        </authorList>
    </citation>
    <scope>NUCLEOTIDE SEQUENCE [LARGE SCALE GENOMIC DNA]</scope>
</reference>
<evidence type="ECO:0000313" key="2">
    <source>
        <dbReference type="Proteomes" id="UP001163603"/>
    </source>
</evidence>